<dbReference type="EMBL" id="GBXM01030451">
    <property type="protein sequence ID" value="JAH78126.1"/>
    <property type="molecule type" value="Transcribed_RNA"/>
</dbReference>
<dbReference type="AlphaFoldDB" id="A0A0E9VJD8"/>
<reference evidence="1" key="1">
    <citation type="submission" date="2014-11" db="EMBL/GenBank/DDBJ databases">
        <authorList>
            <person name="Amaro Gonzalez C."/>
        </authorList>
    </citation>
    <scope>NUCLEOTIDE SEQUENCE</scope>
</reference>
<organism evidence="1">
    <name type="scientific">Anguilla anguilla</name>
    <name type="common">European freshwater eel</name>
    <name type="synonym">Muraena anguilla</name>
    <dbReference type="NCBI Taxonomy" id="7936"/>
    <lineage>
        <taxon>Eukaryota</taxon>
        <taxon>Metazoa</taxon>
        <taxon>Chordata</taxon>
        <taxon>Craniata</taxon>
        <taxon>Vertebrata</taxon>
        <taxon>Euteleostomi</taxon>
        <taxon>Actinopterygii</taxon>
        <taxon>Neopterygii</taxon>
        <taxon>Teleostei</taxon>
        <taxon>Anguilliformes</taxon>
        <taxon>Anguillidae</taxon>
        <taxon>Anguilla</taxon>
    </lineage>
</organism>
<sequence>MVRLVTQCRFGLLPFAVSELHSFYTDGFKFSHSEQMGPK</sequence>
<accession>A0A0E9VJD8</accession>
<dbReference type="EMBL" id="GBXM01029469">
    <property type="protein sequence ID" value="JAH79108.1"/>
    <property type="molecule type" value="Transcribed_RNA"/>
</dbReference>
<evidence type="ECO:0000313" key="1">
    <source>
        <dbReference type="EMBL" id="JAH78126.1"/>
    </source>
</evidence>
<name>A0A0E9VJD8_ANGAN</name>
<reference evidence="1" key="2">
    <citation type="journal article" date="2015" name="Fish Shellfish Immunol.">
        <title>Early steps in the European eel (Anguilla anguilla)-Vibrio vulnificus interaction in the gills: Role of the RtxA13 toxin.</title>
        <authorList>
            <person name="Callol A."/>
            <person name="Pajuelo D."/>
            <person name="Ebbesson L."/>
            <person name="Teles M."/>
            <person name="MacKenzie S."/>
            <person name="Amaro C."/>
        </authorList>
    </citation>
    <scope>NUCLEOTIDE SEQUENCE</scope>
</reference>
<proteinExistence type="predicted"/>
<protein>
    <submittedName>
        <fullName evidence="1">Uncharacterized protein</fullName>
    </submittedName>
</protein>
<dbReference type="EMBL" id="GBXM01025225">
    <property type="protein sequence ID" value="JAH83352.1"/>
    <property type="molecule type" value="Transcribed_RNA"/>
</dbReference>